<evidence type="ECO:0000256" key="2">
    <source>
        <dbReference type="ARBA" id="ARBA00023002"/>
    </source>
</evidence>
<dbReference type="SUPFAM" id="SSF51735">
    <property type="entry name" value="NAD(P)-binding Rossmann-fold domains"/>
    <property type="match status" value="1"/>
</dbReference>
<dbReference type="EMBL" id="CP042430">
    <property type="protein sequence ID" value="QEC49792.1"/>
    <property type="molecule type" value="Genomic_DNA"/>
</dbReference>
<keyword evidence="5" id="KW-1185">Reference proteome</keyword>
<feature type="domain" description="Ketoreductase" evidence="3">
    <location>
        <begin position="16"/>
        <end position="201"/>
    </location>
</feature>
<dbReference type="Proteomes" id="UP000321805">
    <property type="component" value="Chromosome"/>
</dbReference>
<dbReference type="PROSITE" id="PS00061">
    <property type="entry name" value="ADH_SHORT"/>
    <property type="match status" value="1"/>
</dbReference>
<dbReference type="PANTHER" id="PTHR42760:SF133">
    <property type="entry name" value="3-OXOACYL-[ACYL-CARRIER-PROTEIN] REDUCTASE"/>
    <property type="match status" value="1"/>
</dbReference>
<dbReference type="InterPro" id="IPR002347">
    <property type="entry name" value="SDR_fam"/>
</dbReference>
<dbReference type="NCBIfam" id="NF009466">
    <property type="entry name" value="PRK12826.1-2"/>
    <property type="match status" value="1"/>
</dbReference>
<dbReference type="GO" id="GO:0016616">
    <property type="term" value="F:oxidoreductase activity, acting on the CH-OH group of donors, NAD or NADP as acceptor"/>
    <property type="evidence" value="ECO:0007669"/>
    <property type="project" value="UniProtKB-ARBA"/>
</dbReference>
<organism evidence="4 5">
    <name type="scientific">Baekduia soli</name>
    <dbReference type="NCBI Taxonomy" id="496014"/>
    <lineage>
        <taxon>Bacteria</taxon>
        <taxon>Bacillati</taxon>
        <taxon>Actinomycetota</taxon>
        <taxon>Thermoleophilia</taxon>
        <taxon>Solirubrobacterales</taxon>
        <taxon>Baekduiaceae</taxon>
        <taxon>Baekduia</taxon>
    </lineage>
</organism>
<dbReference type="PRINTS" id="PR00080">
    <property type="entry name" value="SDRFAMILY"/>
</dbReference>
<dbReference type="CDD" id="cd05233">
    <property type="entry name" value="SDR_c"/>
    <property type="match status" value="1"/>
</dbReference>
<dbReference type="SMART" id="SM00822">
    <property type="entry name" value="PKS_KR"/>
    <property type="match status" value="1"/>
</dbReference>
<keyword evidence="2" id="KW-0560">Oxidoreductase</keyword>
<evidence type="ECO:0000259" key="3">
    <source>
        <dbReference type="SMART" id="SM00822"/>
    </source>
</evidence>
<sequence length="276" mass="28473">MRTPRPRRTIMLLAGRTCVVTGGASGIGAATARVLVREGARVAVLDRRADDARAVVEALAPADGGPHLALEADVADPAAVRRAFTAVLEAFGRLDGLVSCAGIRITGDPLEVTPEDWHHVMDVNLSGAFYCAQHAGRAMVAQGSGSIVNISSAAGLVAVDRRVAYNASKAGLLGLTRGLARDLGGRGVRVNAVCPGLIRTPLTEPYFEDEAWVAALSDVIPSGSAGEPEHIGDACAFLLSDLAAYITGIALPVDGGFTAYGSFGSPSAFTADRRAR</sequence>
<dbReference type="InterPro" id="IPR036291">
    <property type="entry name" value="NAD(P)-bd_dom_sf"/>
</dbReference>
<dbReference type="InterPro" id="IPR020904">
    <property type="entry name" value="Sc_DH/Rdtase_CS"/>
</dbReference>
<evidence type="ECO:0000313" key="5">
    <source>
        <dbReference type="Proteomes" id="UP000321805"/>
    </source>
</evidence>
<gene>
    <name evidence="4" type="ORF">FSW04_20945</name>
</gene>
<name>A0A5B8UAU3_9ACTN</name>
<evidence type="ECO:0000313" key="4">
    <source>
        <dbReference type="EMBL" id="QEC49792.1"/>
    </source>
</evidence>
<evidence type="ECO:0000256" key="1">
    <source>
        <dbReference type="ARBA" id="ARBA00006484"/>
    </source>
</evidence>
<dbReference type="InterPro" id="IPR057326">
    <property type="entry name" value="KR_dom"/>
</dbReference>
<comment type="similarity">
    <text evidence="1">Belongs to the short-chain dehydrogenases/reductases (SDR) family.</text>
</comment>
<dbReference type="PRINTS" id="PR00081">
    <property type="entry name" value="GDHRDH"/>
</dbReference>
<dbReference type="FunFam" id="3.40.50.720:FF:000084">
    <property type="entry name" value="Short-chain dehydrogenase reductase"/>
    <property type="match status" value="1"/>
</dbReference>
<dbReference type="NCBIfam" id="NF005559">
    <property type="entry name" value="PRK07231.1"/>
    <property type="match status" value="1"/>
</dbReference>
<proteinExistence type="inferred from homology"/>
<dbReference type="PANTHER" id="PTHR42760">
    <property type="entry name" value="SHORT-CHAIN DEHYDROGENASES/REDUCTASES FAMILY MEMBER"/>
    <property type="match status" value="1"/>
</dbReference>
<dbReference type="AlphaFoldDB" id="A0A5B8UAU3"/>
<accession>A0A5B8UAU3</accession>
<reference evidence="4 5" key="1">
    <citation type="journal article" date="2018" name="J. Microbiol.">
        <title>Baekduia soli gen. nov., sp. nov., a novel bacterium isolated from the soil of Baekdu Mountain and proposal of a novel family name, Baekduiaceae fam. nov.</title>
        <authorList>
            <person name="An D.S."/>
            <person name="Siddiqi M.Z."/>
            <person name="Kim K.H."/>
            <person name="Yu H.S."/>
            <person name="Im W.T."/>
        </authorList>
    </citation>
    <scope>NUCLEOTIDE SEQUENCE [LARGE SCALE GENOMIC DNA]</scope>
    <source>
        <strain evidence="4 5">BR7-21</strain>
    </source>
</reference>
<dbReference type="Gene3D" id="3.40.50.720">
    <property type="entry name" value="NAD(P)-binding Rossmann-like Domain"/>
    <property type="match status" value="1"/>
</dbReference>
<dbReference type="OrthoDB" id="9804774at2"/>
<dbReference type="Pfam" id="PF13561">
    <property type="entry name" value="adh_short_C2"/>
    <property type="match status" value="1"/>
</dbReference>
<dbReference type="KEGG" id="bsol:FSW04_20945"/>
<protein>
    <submittedName>
        <fullName evidence="4">SDR family oxidoreductase</fullName>
    </submittedName>
</protein>